<proteinExistence type="predicted"/>
<organism evidence="4 5">
    <name type="scientific">Hermanssonia centrifuga</name>
    <dbReference type="NCBI Taxonomy" id="98765"/>
    <lineage>
        <taxon>Eukaryota</taxon>
        <taxon>Fungi</taxon>
        <taxon>Dikarya</taxon>
        <taxon>Basidiomycota</taxon>
        <taxon>Agaricomycotina</taxon>
        <taxon>Agaricomycetes</taxon>
        <taxon>Polyporales</taxon>
        <taxon>Meruliaceae</taxon>
        <taxon>Hermanssonia</taxon>
    </lineage>
</organism>
<accession>A0A2R6NK51</accession>
<dbReference type="STRING" id="98765.A0A2R6NK51"/>
<dbReference type="InterPro" id="IPR045338">
    <property type="entry name" value="DUF6535"/>
</dbReference>
<dbReference type="Pfam" id="PF20153">
    <property type="entry name" value="DUF6535"/>
    <property type="match status" value="1"/>
</dbReference>
<feature type="transmembrane region" description="Helical" evidence="2">
    <location>
        <begin position="275"/>
        <end position="294"/>
    </location>
</feature>
<evidence type="ECO:0000313" key="5">
    <source>
        <dbReference type="Proteomes" id="UP000186601"/>
    </source>
</evidence>
<sequence length="930" mass="104278">MPEQNTEDTIRGDAKLQALPKTTQEDIGWSGIETHMREYDEGEMKVLNDDIDALLIFAGLFSAVLTAFVVPSYLLLQPDNSQLTVQLLSRISAQLARFEILPPFINSTASDISASPEFQVSTSARWMNCLWFLSLIFSLSSALFGILAKQWIREYLQWRKVAAAPRENILLRQLRIEAWDGWKVSAGISAIPALLEMAVVLFLAGLVVLVWTLDTVVAVIITTAVSIVILILCTVTILPAVYYRCPYKSPTGWACVVIFDALTVVVLWTKQHFELLAIFIEFLWSVLFLIAYNLPSYALGKIWQWIVQPARPLAAACSSRIRHFLSSRRDSLPPFPRFSNWRERDLSTNDVGSSEILSFDDVGLPETWVSTAKTRVAKDICQVMPLVRALSWVRKSTEDPRLLQHVVASVESIHRDNIDAEDRYYIFTYVLRKLYSAESEPREFQPLGQLEDQLQSKAHKIVGKGQLMFRGGVDSGYGYIDPPVIKSLDYSDRWVLGYLLFSDTMYSLGSASGGSKHTTNFMCLLRHFLQVSLSWNDGSLSGDIFNPTYRARLQKCYNDAIHSQSEVHQNLRSSGAHTMMLEILCSVNEVRMAEGIGLISADVRWGSRPNVDNEIRLALQMFHQNSAFYSDPRYTRHQFVMMADLVMRSLNTNYFFLWDYNLVGTLLQKMSEAVTTSLKNGYNNCGCYHDFPWISSILLNVTMPYSTSLRNLPAQPLWSLIEVLEKGLGADASNNQGGPLLTGENIRTDFVELKKWVEKAHPRPRSADEPLADVGTTASDSQVINSSGPIQSNDIATEDGGIDGGVRIENGRNDVLDSRLYSEAAGPLVQGSPQRAVLSTEAVRVRSSGTRTRALSLDNHCRMPILQTTELQGLINKHAACSSERYSNFLAITRDRGGIPQPFIEPIMGQSESLIPSQQAMTPHRRHHSI</sequence>
<evidence type="ECO:0000256" key="1">
    <source>
        <dbReference type="SAM" id="MobiDB-lite"/>
    </source>
</evidence>
<name>A0A2R6NK51_9APHY</name>
<dbReference type="EMBL" id="MLYV02001151">
    <property type="protein sequence ID" value="PSR72618.1"/>
    <property type="molecule type" value="Genomic_DNA"/>
</dbReference>
<gene>
    <name evidence="4" type="ORF">PHLCEN_2v11502</name>
</gene>
<feature type="transmembrane region" description="Helical" evidence="2">
    <location>
        <begin position="193"/>
        <end position="213"/>
    </location>
</feature>
<reference evidence="4 5" key="1">
    <citation type="submission" date="2018-02" db="EMBL/GenBank/DDBJ databases">
        <title>Genome sequence of the basidiomycete white-rot fungus Phlebia centrifuga.</title>
        <authorList>
            <person name="Granchi Z."/>
            <person name="Peng M."/>
            <person name="de Vries R.P."/>
            <person name="Hilden K."/>
            <person name="Makela M.R."/>
            <person name="Grigoriev I."/>
            <person name="Riley R."/>
        </authorList>
    </citation>
    <scope>NUCLEOTIDE SEQUENCE [LARGE SCALE GENOMIC DNA]</scope>
    <source>
        <strain evidence="4 5">FBCC195</strain>
    </source>
</reference>
<dbReference type="Proteomes" id="UP000186601">
    <property type="component" value="Unassembled WGS sequence"/>
</dbReference>
<dbReference type="AlphaFoldDB" id="A0A2R6NK51"/>
<keyword evidence="2" id="KW-1133">Transmembrane helix</keyword>
<feature type="domain" description="DUF6535" evidence="3">
    <location>
        <begin position="29"/>
        <end position="212"/>
    </location>
</feature>
<feature type="transmembrane region" description="Helical" evidence="2">
    <location>
        <begin position="130"/>
        <end position="148"/>
    </location>
</feature>
<feature type="transmembrane region" description="Helical" evidence="2">
    <location>
        <begin position="54"/>
        <end position="76"/>
    </location>
</feature>
<keyword evidence="2" id="KW-0812">Transmembrane</keyword>
<keyword evidence="2" id="KW-0472">Membrane</keyword>
<protein>
    <recommendedName>
        <fullName evidence="3">DUF6535 domain-containing protein</fullName>
    </recommendedName>
</protein>
<dbReference type="OrthoDB" id="3185525at2759"/>
<feature type="compositionally biased region" description="Polar residues" evidence="1">
    <location>
        <begin position="776"/>
        <end position="795"/>
    </location>
</feature>
<evidence type="ECO:0000256" key="2">
    <source>
        <dbReference type="SAM" id="Phobius"/>
    </source>
</evidence>
<comment type="caution">
    <text evidence="4">The sequence shown here is derived from an EMBL/GenBank/DDBJ whole genome shotgun (WGS) entry which is preliminary data.</text>
</comment>
<feature type="region of interest" description="Disordered" evidence="1">
    <location>
        <begin position="761"/>
        <end position="806"/>
    </location>
</feature>
<feature type="transmembrane region" description="Helical" evidence="2">
    <location>
        <begin position="250"/>
        <end position="269"/>
    </location>
</feature>
<keyword evidence="5" id="KW-1185">Reference proteome</keyword>
<evidence type="ECO:0000313" key="4">
    <source>
        <dbReference type="EMBL" id="PSR72618.1"/>
    </source>
</evidence>
<evidence type="ECO:0000259" key="3">
    <source>
        <dbReference type="Pfam" id="PF20153"/>
    </source>
</evidence>
<feature type="transmembrane region" description="Helical" evidence="2">
    <location>
        <begin position="219"/>
        <end position="243"/>
    </location>
</feature>